<comment type="caution">
    <text evidence="1">The sequence shown here is derived from an EMBL/GenBank/DDBJ whole genome shotgun (WGS) entry which is preliminary data.</text>
</comment>
<evidence type="ECO:0000313" key="2">
    <source>
        <dbReference type="Proteomes" id="UP000593565"/>
    </source>
</evidence>
<sequence length="121" mass="13839">GQWVALPPHGSRVPASTLSSGYCLQSFIRSPDVHVGFLQVIQFSSTSRLTHRGHYSHHQHNDKDHNCGHDCRHHTVLFRTLKLTSVPIVRPIVTYDTPAEGNVTLFTNRYMIAQWVRHWTS</sequence>
<name>A0A7J6B372_AMEME</name>
<dbReference type="EMBL" id="JAAGNN010000005">
    <property type="protein sequence ID" value="KAF4088829.1"/>
    <property type="molecule type" value="Genomic_DNA"/>
</dbReference>
<accession>A0A7J6B372</accession>
<dbReference type="AlphaFoldDB" id="A0A7J6B372"/>
<keyword evidence="2" id="KW-1185">Reference proteome</keyword>
<proteinExistence type="predicted"/>
<protein>
    <submittedName>
        <fullName evidence="1">Uncharacterized protein</fullName>
    </submittedName>
</protein>
<evidence type="ECO:0000313" key="1">
    <source>
        <dbReference type="EMBL" id="KAF4088829.1"/>
    </source>
</evidence>
<organism evidence="1 2">
    <name type="scientific">Ameiurus melas</name>
    <name type="common">Black bullhead</name>
    <name type="synonym">Silurus melas</name>
    <dbReference type="NCBI Taxonomy" id="219545"/>
    <lineage>
        <taxon>Eukaryota</taxon>
        <taxon>Metazoa</taxon>
        <taxon>Chordata</taxon>
        <taxon>Craniata</taxon>
        <taxon>Vertebrata</taxon>
        <taxon>Euteleostomi</taxon>
        <taxon>Actinopterygii</taxon>
        <taxon>Neopterygii</taxon>
        <taxon>Teleostei</taxon>
        <taxon>Ostariophysi</taxon>
        <taxon>Siluriformes</taxon>
        <taxon>Ictaluridae</taxon>
        <taxon>Ameiurus</taxon>
    </lineage>
</organism>
<feature type="non-terminal residue" evidence="1">
    <location>
        <position position="1"/>
    </location>
</feature>
<gene>
    <name evidence="1" type="ORF">AMELA_G00059210</name>
</gene>
<dbReference type="Proteomes" id="UP000593565">
    <property type="component" value="Unassembled WGS sequence"/>
</dbReference>
<reference evidence="1 2" key="1">
    <citation type="submission" date="2020-02" db="EMBL/GenBank/DDBJ databases">
        <title>A chromosome-scale genome assembly of the black bullhead catfish (Ameiurus melas).</title>
        <authorList>
            <person name="Wen M."/>
            <person name="Zham M."/>
            <person name="Cabau C."/>
            <person name="Klopp C."/>
            <person name="Donnadieu C."/>
            <person name="Roques C."/>
            <person name="Bouchez O."/>
            <person name="Lampietro C."/>
            <person name="Jouanno E."/>
            <person name="Herpin A."/>
            <person name="Louis A."/>
            <person name="Berthelot C."/>
            <person name="Parey E."/>
            <person name="Roest-Crollius H."/>
            <person name="Braasch I."/>
            <person name="Postlethwait J."/>
            <person name="Robinson-Rechavi M."/>
            <person name="Echchiki A."/>
            <person name="Begum T."/>
            <person name="Montfort J."/>
            <person name="Schartl M."/>
            <person name="Bobe J."/>
            <person name="Guiguen Y."/>
        </authorList>
    </citation>
    <scope>NUCLEOTIDE SEQUENCE [LARGE SCALE GENOMIC DNA]</scope>
    <source>
        <strain evidence="1">M_S1</strain>
        <tissue evidence="1">Blood</tissue>
    </source>
</reference>